<dbReference type="Proteomes" id="UP000069902">
    <property type="component" value="Chromosome cPNK"/>
</dbReference>
<reference evidence="3" key="1">
    <citation type="submission" date="2015-09" db="EMBL/GenBank/DDBJ databases">
        <authorList>
            <person name="Bertelli C."/>
        </authorList>
    </citation>
    <scope>NUCLEOTIDE SEQUENCE [LARGE SCALE GENOMIC DNA]</scope>
    <source>
        <strain evidence="3">KNic</strain>
    </source>
</reference>
<dbReference type="EMBL" id="LN879502">
    <property type="protein sequence ID" value="CUI16618.1"/>
    <property type="molecule type" value="Genomic_DNA"/>
</dbReference>
<dbReference type="KEGG" id="pnl:PNK_0995"/>
<dbReference type="SUPFAM" id="SSF53448">
    <property type="entry name" value="Nucleotide-diphospho-sugar transferases"/>
    <property type="match status" value="1"/>
</dbReference>
<dbReference type="InParanoid" id="A0A0U5JCQ6"/>
<gene>
    <name evidence="2" type="ORF">PNK_0995</name>
</gene>
<keyword evidence="1" id="KW-0732">Signal</keyword>
<dbReference type="AlphaFoldDB" id="A0A0U5JCQ6"/>
<evidence type="ECO:0008006" key="4">
    <source>
        <dbReference type="Google" id="ProtNLM"/>
    </source>
</evidence>
<dbReference type="PATRIC" id="fig|389348.3.peg.1094"/>
<proteinExistence type="predicted"/>
<organism evidence="2 3">
    <name type="scientific">Candidatus Protochlamydia naegleriophila</name>
    <dbReference type="NCBI Taxonomy" id="389348"/>
    <lineage>
        <taxon>Bacteria</taxon>
        <taxon>Pseudomonadati</taxon>
        <taxon>Chlamydiota</taxon>
        <taxon>Chlamydiia</taxon>
        <taxon>Parachlamydiales</taxon>
        <taxon>Parachlamydiaceae</taxon>
        <taxon>Candidatus Protochlamydia</taxon>
    </lineage>
</organism>
<dbReference type="RefSeq" id="WP_032125463.1">
    <property type="nucleotide sequence ID" value="NZ_LN879502.1"/>
</dbReference>
<evidence type="ECO:0000313" key="2">
    <source>
        <dbReference type="EMBL" id="CUI16618.1"/>
    </source>
</evidence>
<keyword evidence="3" id="KW-1185">Reference proteome</keyword>
<dbReference type="InterPro" id="IPR029044">
    <property type="entry name" value="Nucleotide-diphossugar_trans"/>
</dbReference>
<feature type="chain" id="PRO_5006860387" description="Glycosyltransferase" evidence="1">
    <location>
        <begin position="21"/>
        <end position="300"/>
    </location>
</feature>
<dbReference type="InterPro" id="IPR045499">
    <property type="entry name" value="DUF6492"/>
</dbReference>
<protein>
    <recommendedName>
        <fullName evidence="4">Glycosyltransferase</fullName>
    </recommendedName>
</protein>
<sequence>MNRRLLLILFILCFHTFIHAEKNQHTKKMYRLANDPIDIVIVSHPKDKETLDHCINGIRENGHNVRRVIVVSETKLTENAEWFDEAKFPFNKNDIAFVIGRGDKKKSEKFFKKSNRGAGWYLQQLLKLYSPFVIPGISSNVLVIDADTIFMNPVKFLNESNGGLFCISYAPGKEPYFKHAERLVPGYERIYPEFYSVCHHMLFQKPILKELFKTVEKHHKCDFWVAFCSSVDTKGKKGASEYEIYYNYALRHTDQVQIRELIWANSAHLSDWPYYKRDGYHFVSFHTYMKGKWPSIYANQ</sequence>
<accession>A0A0U5JCQ6</accession>
<name>A0A0U5JCQ6_9BACT</name>
<dbReference type="STRING" id="389348.PNK_0995"/>
<evidence type="ECO:0000256" key="1">
    <source>
        <dbReference type="SAM" id="SignalP"/>
    </source>
</evidence>
<dbReference type="Pfam" id="PF20102">
    <property type="entry name" value="DUF6492"/>
    <property type="match status" value="1"/>
</dbReference>
<feature type="signal peptide" evidence="1">
    <location>
        <begin position="1"/>
        <end position="20"/>
    </location>
</feature>
<evidence type="ECO:0000313" key="3">
    <source>
        <dbReference type="Proteomes" id="UP000069902"/>
    </source>
</evidence>